<dbReference type="InterPro" id="IPR010994">
    <property type="entry name" value="RuvA_2-like"/>
</dbReference>
<reference evidence="8" key="2">
    <citation type="journal article" date="2021" name="PeerJ">
        <title>Extensive microbial diversity within the chicken gut microbiome revealed by metagenomics and culture.</title>
        <authorList>
            <person name="Gilroy R."/>
            <person name="Ravi A."/>
            <person name="Getino M."/>
            <person name="Pursley I."/>
            <person name="Horton D.L."/>
            <person name="Alikhan N.F."/>
            <person name="Baker D."/>
            <person name="Gharbi K."/>
            <person name="Hall N."/>
            <person name="Watson M."/>
            <person name="Adriaenssens E.M."/>
            <person name="Foster-Nyarko E."/>
            <person name="Jarju S."/>
            <person name="Secka A."/>
            <person name="Antonio M."/>
            <person name="Oren A."/>
            <person name="Chaudhuri R.R."/>
            <person name="La Ragione R."/>
            <person name="Hildebrand F."/>
            <person name="Pallen M.J."/>
        </authorList>
    </citation>
    <scope>NUCLEOTIDE SEQUENCE</scope>
    <source>
        <strain evidence="8">13766</strain>
    </source>
</reference>
<dbReference type="GO" id="GO:0005737">
    <property type="term" value="C:cytoplasm"/>
    <property type="evidence" value="ECO:0007669"/>
    <property type="project" value="UniProtKB-SubCell"/>
</dbReference>
<feature type="region of interest" description="Domain I" evidence="6">
    <location>
        <begin position="1"/>
        <end position="64"/>
    </location>
</feature>
<dbReference type="SUPFAM" id="SSF46929">
    <property type="entry name" value="DNA helicase RuvA subunit, C-terminal domain"/>
    <property type="match status" value="1"/>
</dbReference>
<evidence type="ECO:0000256" key="6">
    <source>
        <dbReference type="HAMAP-Rule" id="MF_00031"/>
    </source>
</evidence>
<evidence type="ECO:0000256" key="2">
    <source>
        <dbReference type="ARBA" id="ARBA00022763"/>
    </source>
</evidence>
<dbReference type="EMBL" id="DVJN01000243">
    <property type="protein sequence ID" value="HIS93885.1"/>
    <property type="molecule type" value="Genomic_DNA"/>
</dbReference>
<dbReference type="GO" id="GO:0000400">
    <property type="term" value="F:four-way junction DNA binding"/>
    <property type="evidence" value="ECO:0007669"/>
    <property type="project" value="UniProtKB-UniRule"/>
</dbReference>
<dbReference type="InterPro" id="IPR013849">
    <property type="entry name" value="DNA_helicase_Holl-junc_RuvA_I"/>
</dbReference>
<reference evidence="8" key="1">
    <citation type="submission" date="2020-10" db="EMBL/GenBank/DDBJ databases">
        <authorList>
            <person name="Gilroy R."/>
        </authorList>
    </citation>
    <scope>NUCLEOTIDE SEQUENCE</scope>
    <source>
        <strain evidence="8">13766</strain>
    </source>
</reference>
<dbReference type="GO" id="GO:0048476">
    <property type="term" value="C:Holliday junction resolvase complex"/>
    <property type="evidence" value="ECO:0007669"/>
    <property type="project" value="UniProtKB-UniRule"/>
</dbReference>
<dbReference type="GO" id="GO:0009378">
    <property type="term" value="F:four-way junction helicase activity"/>
    <property type="evidence" value="ECO:0007669"/>
    <property type="project" value="InterPro"/>
</dbReference>
<comment type="subcellular location">
    <subcellularLocation>
        <location evidence="6">Cytoplasm</location>
    </subcellularLocation>
</comment>
<evidence type="ECO:0000256" key="1">
    <source>
        <dbReference type="ARBA" id="ARBA00022490"/>
    </source>
</evidence>
<dbReference type="Pfam" id="PF01330">
    <property type="entry name" value="RuvA_N"/>
    <property type="match status" value="1"/>
</dbReference>
<dbReference type="Gene3D" id="2.40.50.140">
    <property type="entry name" value="Nucleic acid-binding proteins"/>
    <property type="match status" value="1"/>
</dbReference>
<dbReference type="NCBIfam" id="TIGR00084">
    <property type="entry name" value="ruvA"/>
    <property type="match status" value="1"/>
</dbReference>
<feature type="domain" description="Helix-hairpin-helix DNA-binding motif class 1" evidence="7">
    <location>
        <begin position="73"/>
        <end position="92"/>
    </location>
</feature>
<protein>
    <recommendedName>
        <fullName evidence="6">Holliday junction branch migration complex subunit RuvA</fullName>
    </recommendedName>
</protein>
<dbReference type="SMART" id="SM00278">
    <property type="entry name" value="HhH1"/>
    <property type="match status" value="2"/>
</dbReference>
<dbReference type="HAMAP" id="MF_00031">
    <property type="entry name" value="DNA_HJ_migration_RuvA"/>
    <property type="match status" value="1"/>
</dbReference>
<dbReference type="InterPro" id="IPR000085">
    <property type="entry name" value="RuvA"/>
</dbReference>
<dbReference type="SUPFAM" id="SSF50249">
    <property type="entry name" value="Nucleic acid-binding proteins"/>
    <property type="match status" value="1"/>
</dbReference>
<comment type="caution">
    <text evidence="6">Lacks conserved residue(s) required for the propagation of feature annotation.</text>
</comment>
<evidence type="ECO:0000256" key="5">
    <source>
        <dbReference type="ARBA" id="ARBA00023204"/>
    </source>
</evidence>
<evidence type="ECO:0000256" key="3">
    <source>
        <dbReference type="ARBA" id="ARBA00023125"/>
    </source>
</evidence>
<dbReference type="Gene3D" id="1.10.8.10">
    <property type="entry name" value="DNA helicase RuvA subunit, C-terminal domain"/>
    <property type="match status" value="1"/>
</dbReference>
<keyword evidence="5 6" id="KW-0234">DNA repair</keyword>
<proteinExistence type="inferred from homology"/>
<dbReference type="AlphaFoldDB" id="A0A9D1G3N8"/>
<keyword evidence="3 6" id="KW-0238">DNA-binding</keyword>
<organism evidence="8 9">
    <name type="scientific">Candidatus Alectryocaccomicrobium excrementavium</name>
    <dbReference type="NCBI Taxonomy" id="2840668"/>
    <lineage>
        <taxon>Bacteria</taxon>
        <taxon>Bacillati</taxon>
        <taxon>Bacillota</taxon>
        <taxon>Clostridia</taxon>
        <taxon>Candidatus Alectryocaccomicrobium</taxon>
    </lineage>
</organism>
<dbReference type="GO" id="GO:0006281">
    <property type="term" value="P:DNA repair"/>
    <property type="evidence" value="ECO:0007669"/>
    <property type="project" value="UniProtKB-UniRule"/>
</dbReference>
<keyword evidence="2 6" id="KW-0227">DNA damage</keyword>
<sequence length="197" mass="20631">MFSHFEGVVSEKQAGSLVIDCGGVGYLLQVSNTTLSAAPAVGERMKVYALLSVREDAMELFGFATREERAMFERLRAVSGVGPKMAMQVLSTLSLRDLSIALAAGDATALTRVPGIGKKTAQRLVLELRDKVEEGMLTGAGAAAAPMPAAGDAAGEAIEALMALGYTASDAARLVSRVADQSDRADELVRLALRQMG</sequence>
<accession>A0A9D1G3N8</accession>
<dbReference type="SUPFAM" id="SSF47781">
    <property type="entry name" value="RuvA domain 2-like"/>
    <property type="match status" value="1"/>
</dbReference>
<dbReference type="GO" id="GO:0005524">
    <property type="term" value="F:ATP binding"/>
    <property type="evidence" value="ECO:0007669"/>
    <property type="project" value="InterPro"/>
</dbReference>
<comment type="function">
    <text evidence="6">The RuvA-RuvB-RuvC complex processes Holliday junction (HJ) DNA during genetic recombination and DNA repair, while the RuvA-RuvB complex plays an important role in the rescue of blocked DNA replication forks via replication fork reversal (RFR). RuvA specifically binds to HJ cruciform DNA, conferring on it an open structure. The RuvB hexamer acts as an ATP-dependent pump, pulling dsDNA into and through the RuvAB complex. HJ branch migration allows RuvC to scan DNA until it finds its consensus sequence, where it cleaves and resolves the cruciform DNA.</text>
</comment>
<dbReference type="GO" id="GO:0006310">
    <property type="term" value="P:DNA recombination"/>
    <property type="evidence" value="ECO:0007669"/>
    <property type="project" value="UniProtKB-UniRule"/>
</dbReference>
<feature type="region of interest" description="Domain III" evidence="6">
    <location>
        <begin position="150"/>
        <end position="197"/>
    </location>
</feature>
<dbReference type="Pfam" id="PF14520">
    <property type="entry name" value="HHH_5"/>
    <property type="match status" value="1"/>
</dbReference>
<evidence type="ECO:0000259" key="7">
    <source>
        <dbReference type="SMART" id="SM00278"/>
    </source>
</evidence>
<gene>
    <name evidence="6 8" type="primary">ruvA</name>
    <name evidence="8" type="ORF">IAA84_12795</name>
</gene>
<evidence type="ECO:0000256" key="4">
    <source>
        <dbReference type="ARBA" id="ARBA00023172"/>
    </source>
</evidence>
<comment type="similarity">
    <text evidence="6">Belongs to the RuvA family.</text>
</comment>
<feature type="domain" description="Helix-hairpin-helix DNA-binding motif class 1" evidence="7">
    <location>
        <begin position="108"/>
        <end position="127"/>
    </location>
</feature>
<dbReference type="Pfam" id="PF07499">
    <property type="entry name" value="RuvA_C"/>
    <property type="match status" value="1"/>
</dbReference>
<comment type="caution">
    <text evidence="8">The sequence shown here is derived from an EMBL/GenBank/DDBJ whole genome shotgun (WGS) entry which is preliminary data.</text>
</comment>
<dbReference type="Gene3D" id="1.10.150.20">
    <property type="entry name" value="5' to 3' exonuclease, C-terminal subdomain"/>
    <property type="match status" value="1"/>
</dbReference>
<evidence type="ECO:0000313" key="8">
    <source>
        <dbReference type="EMBL" id="HIS93885.1"/>
    </source>
</evidence>
<dbReference type="Proteomes" id="UP000824140">
    <property type="component" value="Unassembled WGS sequence"/>
</dbReference>
<dbReference type="InterPro" id="IPR003583">
    <property type="entry name" value="Hlx-hairpin-Hlx_DNA-bd_motif"/>
</dbReference>
<name>A0A9D1G3N8_9FIRM</name>
<keyword evidence="4 6" id="KW-0233">DNA recombination</keyword>
<dbReference type="InterPro" id="IPR011114">
    <property type="entry name" value="RuvA_C"/>
</dbReference>
<dbReference type="InterPro" id="IPR012340">
    <property type="entry name" value="NA-bd_OB-fold"/>
</dbReference>
<dbReference type="CDD" id="cd14332">
    <property type="entry name" value="UBA_RuvA_C"/>
    <property type="match status" value="1"/>
</dbReference>
<comment type="subunit">
    <text evidence="6">Homotetramer. Forms an RuvA(8)-RuvB(12)-Holliday junction (HJ) complex. HJ DNA is sandwiched between 2 RuvA tetramers; dsDNA enters through RuvA and exits via RuvB. An RuvB hexamer assembles on each DNA strand where it exits the tetramer. Each RuvB hexamer is contacted by two RuvA subunits (via domain III) on 2 adjacent RuvB subunits; this complex drives branch migration. In the full resolvosome a probable DNA-RuvA(4)-RuvB(12)-RuvC(2) complex forms which resolves the HJ.</text>
</comment>
<dbReference type="InterPro" id="IPR036267">
    <property type="entry name" value="RuvA_C_sf"/>
</dbReference>
<keyword evidence="1 6" id="KW-0963">Cytoplasm</keyword>
<evidence type="ECO:0000313" key="9">
    <source>
        <dbReference type="Proteomes" id="UP000824140"/>
    </source>
</evidence>
<comment type="domain">
    <text evidence="6">Has three domains with a flexible linker between the domains II and III and assumes an 'L' shape. Domain III is highly mobile and contacts RuvB.</text>
</comment>
<dbReference type="GO" id="GO:0009379">
    <property type="term" value="C:Holliday junction helicase complex"/>
    <property type="evidence" value="ECO:0007669"/>
    <property type="project" value="InterPro"/>
</dbReference>